<evidence type="ECO:0000256" key="5">
    <source>
        <dbReference type="SAM" id="Coils"/>
    </source>
</evidence>
<reference evidence="9" key="1">
    <citation type="submission" date="2023-10" db="EMBL/GenBank/DDBJ databases">
        <title>Chromosome-level genome of the transformable northern wattle, Acacia crassicarpa.</title>
        <authorList>
            <person name="Massaro I."/>
            <person name="Sinha N.R."/>
            <person name="Poethig S."/>
            <person name="Leichty A.R."/>
        </authorList>
    </citation>
    <scope>NUCLEOTIDE SEQUENCE</scope>
    <source>
        <strain evidence="9">Acra3RX</strain>
        <tissue evidence="9">Leaf</tissue>
    </source>
</reference>
<dbReference type="InterPro" id="IPR002182">
    <property type="entry name" value="NB-ARC"/>
</dbReference>
<comment type="caution">
    <text evidence="9">The sequence shown here is derived from an EMBL/GenBank/DDBJ whole genome shotgun (WGS) entry which is preliminary data.</text>
</comment>
<dbReference type="GO" id="GO:0006952">
    <property type="term" value="P:defense response"/>
    <property type="evidence" value="ECO:0007669"/>
    <property type="project" value="UniProtKB-KW"/>
</dbReference>
<accession>A0AAE1IR05</accession>
<dbReference type="Gene3D" id="3.80.10.10">
    <property type="entry name" value="Ribonuclease Inhibitor"/>
    <property type="match status" value="4"/>
</dbReference>
<protein>
    <recommendedName>
        <fullName evidence="11">NB-ARC domain-containing protein</fullName>
    </recommendedName>
</protein>
<sequence>MESCLLDLAKNEVQSLVNLVKNEAQYLCCFNSYVENFEQKKNILAAKHKDVKRKFQKGKGVFSFKSEAQQWEREADDIIHIDTKIKKNLFFGWCPNCWSQYRIGKKLAEKTQHIEKLLERCNSNIVTGQANVLDVKYLSSQGFIHFDSRESKFQDLLKALLDENCNMIGLQGLGGTGKTSMAKEVGHKLKESKSIDKFIFLVVSQAPDFKKICGELAKSLDLNLDEVKEEEHSSTILSRITNMDQKLLIILDDVWVKFDLTEKLGIPFGHQQKGCNLLITTRSSRVSIEMGCQTIQLHILTDKEALNLFEAHTSLNNSSRGFKGMPQKIVKHCRGVPIAIVALARALKNEPVSVWKDALKTLEDGGLDQNLEEAYKCLKLSYDNLKSQKAKELLLIYSLFPEDSEIPVNLLIKTGIGLGSFNENDKYHLIRSEVHVAIMELIHSSLLLNDEKECVKMHDLVREVALRIGDKDMQSLLDLEKPIKGNLRYLFWKTDKLFDEIDGNKLEFLSIWLDDSKGFNVTDTFFKKMTSIKVLILAPDENDPALPLMMNSLLPLKSVQTLILANLELGDISVLGNLLTLVTLWFSDCLIVELPKEFLKLKKLRSLEVEKCKIKRNNPFEVIEMCSKLEELTFVGNVCENEGKDAISHNGSPLTLHRYCISYEDDLSDYFEKYGSMSRCFLADELSNLVSHATFKQLVERAEILSLKGEVRQRMWKNLVPDIFPIDKQGVMNDLIVLHLSSRPNMEYLIDTKDHDPSMSAFCNLAELHLSEMGVEDLCRGPPPSGFLEQLEMLKLTMCSELKSILFNANYNLCHLESMELEDCPKLMSVFQPYTARSLKQLKKLTIKNCTALEYIIVGEDGDSNQKNYESFPSLEALKLSGVPNFIGIVRKYHQLMSSSMHKPSPLLSRHNSNDINHSLATRAFSWVQACCSFNKLRPANKETNVSIFEDRSLDHTNPLELLASKKWIDTAPTIVRQLVLQVCHIRKMELAGLSLNSVSKLFTLSMASMISWEELKITKFDELKHLVTSEDDDYKELISCHSIFPKLKNLEIRECKDLEILFLPSISIEIKNLMSLTIRNAPKLTYVVGKYQHHHFISNQNQNDELHFNLPALEALSFEDVPEFMNIGHMNFIMVSLSLQNVCSYEGQLKSNTTKEVDASTTGAPLFHVTQNLLKNIRKINLVGCRNLISLTTLSIASIILLEVLTIRACGPLKCIVGDEGDARSQINYNSIFPKLKRLEVSDCDALEYLFPAYAFRSPVYLESLKISKAPMLKFAFGRSQRDDSLNPENQNMQTLIDFPALKYLSIEDVPKLVSIYPESYYMRRLYLRSVSLKELPKITMRPFNEFSVCWHTDRHETKVIEMCQKTLEFLQVCDFKMKEIFDLTYMEREKKGDELQPLTSSLRSLKLLNLSELVNICVGPKCIIRFDSLRSLTIKACKKLRVIFSASIVRSLPVLWNLHISECEELVHIVEEDYETNADDHVRHERCFPNLESVSVSDCDKLKYLFSITISGILPQLDYLQIKNAYELEHVLIRRDEMEEIVMKDVLPQLTELSLLDLPNLISVCHGINFQKEDYSTFVDNCPKFGTSTIQHQANLESGNSQVEEKAEERLSSHMEEEITQQSFTKGATKEIVEEDLMSEFAKMEISSSNSKLVVEARAKGVSPNTLYEISPTPEKEVPIHTSLSLTALPTRDNTHACARILEGEEEEEEQGCLITSRRLQSGIMASSSLLEDKLETSIDAVTSIVSELTSKAILSSKASTSLNQAPSLLSKSSDDDDVQVYDKSHPHSTNLFEGVDHGDIKEEGMVQSEYKSNVEPSSLTRREQESSYSKGQIQTKDQLTCSQPRSAMSTTSFDTISQDEYSEIVEVRGEEGALILETPHPSFLTSKEESIPVSLNSTFLSRSPSTTVKMFEEEEKGGLITTTRHESDMKAVNSLPPRKEHKTSNQGDPFVPPMLVISSEQQASDTILPLSFIPSKSLTSPKQISMSASSQSTYGGRNVQENVGTTNNQPLQETLDSIQISTQLAECGSSEMASSICDIKNALSVVGVKEIVDMMKLEGVEPSMLVEAFKAKPQLCLSLEDRSIELLCYSYRVLLNILNILATRSPFTITDVDKRLLAKNLKDASILGFDKDWLESITIKVFNCDASEFHHKQQVLESLGNKLEANKRELANVCNQEVKAKQSIEMAQKELEATHKEFKAAYKGLEAAQSHLNVAQQEYADIRVHHSKLLEECQEILEQRGQCSEIIAAKLRPFGF</sequence>
<evidence type="ECO:0008006" key="11">
    <source>
        <dbReference type="Google" id="ProtNLM"/>
    </source>
</evidence>
<dbReference type="InterPro" id="IPR032675">
    <property type="entry name" value="LRR_dom_sf"/>
</dbReference>
<dbReference type="GO" id="GO:0005524">
    <property type="term" value="F:ATP binding"/>
    <property type="evidence" value="ECO:0007669"/>
    <property type="project" value="UniProtKB-KW"/>
</dbReference>
<name>A0AAE1IR05_9FABA</name>
<evidence type="ECO:0000259" key="7">
    <source>
        <dbReference type="Pfam" id="PF00931"/>
    </source>
</evidence>
<comment type="similarity">
    <text evidence="1">Belongs to the disease resistance NB-LRR family.</text>
</comment>
<feature type="region of interest" description="Disordered" evidence="6">
    <location>
        <begin position="1933"/>
        <end position="1953"/>
    </location>
</feature>
<feature type="coiled-coil region" evidence="5">
    <location>
        <begin position="2159"/>
        <end position="2211"/>
    </location>
</feature>
<evidence type="ECO:0000256" key="3">
    <source>
        <dbReference type="ARBA" id="ARBA00022821"/>
    </source>
</evidence>
<evidence type="ECO:0000259" key="8">
    <source>
        <dbReference type="Pfam" id="PF23247"/>
    </source>
</evidence>
<dbReference type="InterPro" id="IPR057135">
    <property type="entry name" value="At4g27190-like_LRR"/>
</dbReference>
<dbReference type="Gene3D" id="1.10.8.430">
    <property type="entry name" value="Helical domain of apoptotic protease-activating factors"/>
    <property type="match status" value="1"/>
</dbReference>
<keyword evidence="5" id="KW-0175">Coiled coil</keyword>
<dbReference type="SUPFAM" id="SSF52047">
    <property type="entry name" value="RNI-like"/>
    <property type="match status" value="2"/>
</dbReference>
<dbReference type="SUPFAM" id="SSF52540">
    <property type="entry name" value="P-loop containing nucleoside triphosphate hydrolases"/>
    <property type="match status" value="1"/>
</dbReference>
<gene>
    <name evidence="9" type="ORF">QN277_010520</name>
</gene>
<evidence type="ECO:0000256" key="2">
    <source>
        <dbReference type="ARBA" id="ARBA00022741"/>
    </source>
</evidence>
<proteinExistence type="inferred from homology"/>
<keyword evidence="4" id="KW-0067">ATP-binding</keyword>
<dbReference type="InterPro" id="IPR042197">
    <property type="entry name" value="Apaf_helical"/>
</dbReference>
<evidence type="ECO:0000256" key="4">
    <source>
        <dbReference type="ARBA" id="ARBA00022840"/>
    </source>
</evidence>
<feature type="region of interest" description="Disordered" evidence="6">
    <location>
        <begin position="1766"/>
        <end position="1858"/>
    </location>
</feature>
<keyword evidence="2" id="KW-0547">Nucleotide-binding</keyword>
<dbReference type="PANTHER" id="PTHR33463">
    <property type="entry name" value="NB-ARC DOMAIN-CONTAINING PROTEIN-RELATED"/>
    <property type="match status" value="1"/>
</dbReference>
<keyword evidence="3" id="KW-0611">Plant defense</keyword>
<feature type="domain" description="Disease resistance protein At4g27190-like leucine-rich repeats" evidence="8">
    <location>
        <begin position="1229"/>
        <end position="1321"/>
    </location>
</feature>
<dbReference type="SUPFAM" id="SSF52058">
    <property type="entry name" value="L domain-like"/>
    <property type="match status" value="1"/>
</dbReference>
<feature type="compositionally biased region" description="Polar residues" evidence="6">
    <location>
        <begin position="1812"/>
        <end position="1822"/>
    </location>
</feature>
<dbReference type="Proteomes" id="UP001293593">
    <property type="component" value="Unassembled WGS sequence"/>
</dbReference>
<evidence type="ECO:0000313" key="9">
    <source>
        <dbReference type="EMBL" id="KAK4253903.1"/>
    </source>
</evidence>
<feature type="domain" description="Disease resistance protein At4g27190-like leucine-rich repeats" evidence="8">
    <location>
        <begin position="792"/>
        <end position="894"/>
    </location>
</feature>
<keyword evidence="10" id="KW-1185">Reference proteome</keyword>
<organism evidence="9 10">
    <name type="scientific">Acacia crassicarpa</name>
    <name type="common">northern wattle</name>
    <dbReference type="NCBI Taxonomy" id="499986"/>
    <lineage>
        <taxon>Eukaryota</taxon>
        <taxon>Viridiplantae</taxon>
        <taxon>Streptophyta</taxon>
        <taxon>Embryophyta</taxon>
        <taxon>Tracheophyta</taxon>
        <taxon>Spermatophyta</taxon>
        <taxon>Magnoliopsida</taxon>
        <taxon>eudicotyledons</taxon>
        <taxon>Gunneridae</taxon>
        <taxon>Pentapetalae</taxon>
        <taxon>rosids</taxon>
        <taxon>fabids</taxon>
        <taxon>Fabales</taxon>
        <taxon>Fabaceae</taxon>
        <taxon>Caesalpinioideae</taxon>
        <taxon>mimosoid clade</taxon>
        <taxon>Acacieae</taxon>
        <taxon>Acacia</taxon>
    </lineage>
</organism>
<feature type="compositionally biased region" description="Basic and acidic residues" evidence="6">
    <location>
        <begin position="1797"/>
        <end position="1807"/>
    </location>
</feature>
<evidence type="ECO:0000256" key="6">
    <source>
        <dbReference type="SAM" id="MobiDB-lite"/>
    </source>
</evidence>
<feature type="domain" description="NB-ARC" evidence="7">
    <location>
        <begin position="150"/>
        <end position="313"/>
    </location>
</feature>
<dbReference type="GO" id="GO:0043531">
    <property type="term" value="F:ADP binding"/>
    <property type="evidence" value="ECO:0007669"/>
    <property type="project" value="InterPro"/>
</dbReference>
<dbReference type="EMBL" id="JAWXYG010000015">
    <property type="protein sequence ID" value="KAK4253903.1"/>
    <property type="molecule type" value="Genomic_DNA"/>
</dbReference>
<dbReference type="PRINTS" id="PR00364">
    <property type="entry name" value="DISEASERSIST"/>
</dbReference>
<dbReference type="Pfam" id="PF23247">
    <property type="entry name" value="LRR_RPS2"/>
    <property type="match status" value="4"/>
</dbReference>
<dbReference type="Pfam" id="PF00931">
    <property type="entry name" value="NB-ARC"/>
    <property type="match status" value="1"/>
</dbReference>
<dbReference type="InterPro" id="IPR027417">
    <property type="entry name" value="P-loop_NTPase"/>
</dbReference>
<dbReference type="PANTHER" id="PTHR33463:SF105">
    <property type="entry name" value="AND NB-ARC DOMAIN DISEASE RESISTANCE PROTEIN, PUTATIVE-RELATED"/>
    <property type="match status" value="1"/>
</dbReference>
<feature type="compositionally biased region" description="Polar residues" evidence="6">
    <location>
        <begin position="1829"/>
        <end position="1858"/>
    </location>
</feature>
<dbReference type="Gene3D" id="3.40.50.300">
    <property type="entry name" value="P-loop containing nucleotide triphosphate hydrolases"/>
    <property type="match status" value="1"/>
</dbReference>
<evidence type="ECO:0000256" key="1">
    <source>
        <dbReference type="ARBA" id="ARBA00008894"/>
    </source>
</evidence>
<feature type="domain" description="Disease resistance protein At4g27190-like leucine-rich repeats" evidence="8">
    <location>
        <begin position="1367"/>
        <end position="1466"/>
    </location>
</feature>
<dbReference type="InterPro" id="IPR050905">
    <property type="entry name" value="Plant_NBS-LRR"/>
</dbReference>
<evidence type="ECO:0000313" key="10">
    <source>
        <dbReference type="Proteomes" id="UP001293593"/>
    </source>
</evidence>
<feature type="domain" description="Disease resistance protein At4g27190-like leucine-rich repeats" evidence="8">
    <location>
        <begin position="1482"/>
        <end position="1568"/>
    </location>
</feature>